<keyword evidence="2" id="KW-0472">Membrane</keyword>
<dbReference type="PANTHER" id="PTHR23530:SF1">
    <property type="entry name" value="PERMEASE, MAJOR FACILITATOR SUPERFAMILY-RELATED"/>
    <property type="match status" value="1"/>
</dbReference>
<feature type="transmembrane region" description="Helical" evidence="2">
    <location>
        <begin position="76"/>
        <end position="96"/>
    </location>
</feature>
<dbReference type="Pfam" id="PF07690">
    <property type="entry name" value="MFS_1"/>
    <property type="match status" value="1"/>
</dbReference>
<dbReference type="Gene3D" id="1.20.1250.20">
    <property type="entry name" value="MFS general substrate transporter like domains"/>
    <property type="match status" value="1"/>
</dbReference>
<proteinExistence type="predicted"/>
<accession>A0ABR9ZVD9</accession>
<feature type="transmembrane region" description="Helical" evidence="2">
    <location>
        <begin position="257"/>
        <end position="278"/>
    </location>
</feature>
<dbReference type="SUPFAM" id="SSF103473">
    <property type="entry name" value="MFS general substrate transporter"/>
    <property type="match status" value="1"/>
</dbReference>
<dbReference type="Proteomes" id="UP000614200">
    <property type="component" value="Unassembled WGS sequence"/>
</dbReference>
<keyword evidence="2" id="KW-0812">Transmembrane</keyword>
<feature type="transmembrane region" description="Helical" evidence="2">
    <location>
        <begin position="142"/>
        <end position="159"/>
    </location>
</feature>
<keyword evidence="4" id="KW-1185">Reference proteome</keyword>
<gene>
    <name evidence="3" type="ORF">ISU02_12185</name>
</gene>
<organism evidence="3 4">
    <name type="scientific">Fusibacter ferrireducens</name>
    <dbReference type="NCBI Taxonomy" id="2785058"/>
    <lineage>
        <taxon>Bacteria</taxon>
        <taxon>Bacillati</taxon>
        <taxon>Bacillota</taxon>
        <taxon>Clostridia</taxon>
        <taxon>Eubacteriales</taxon>
        <taxon>Eubacteriales Family XII. Incertae Sedis</taxon>
        <taxon>Fusibacter</taxon>
    </lineage>
</organism>
<feature type="transmembrane region" description="Helical" evidence="2">
    <location>
        <begin position="322"/>
        <end position="338"/>
    </location>
</feature>
<evidence type="ECO:0000256" key="1">
    <source>
        <dbReference type="ARBA" id="ARBA00004651"/>
    </source>
</evidence>
<reference evidence="3 4" key="1">
    <citation type="submission" date="2020-11" db="EMBL/GenBank/DDBJ databases">
        <title>Fusibacter basophilias sp. nov.</title>
        <authorList>
            <person name="Qiu D."/>
        </authorList>
    </citation>
    <scope>NUCLEOTIDE SEQUENCE [LARGE SCALE GENOMIC DNA]</scope>
    <source>
        <strain evidence="3 4">Q10-2</strain>
    </source>
</reference>
<feature type="transmembrane region" description="Helical" evidence="2">
    <location>
        <begin position="377"/>
        <end position="399"/>
    </location>
</feature>
<evidence type="ECO:0000313" key="4">
    <source>
        <dbReference type="Proteomes" id="UP000614200"/>
    </source>
</evidence>
<evidence type="ECO:0000256" key="2">
    <source>
        <dbReference type="SAM" id="Phobius"/>
    </source>
</evidence>
<evidence type="ECO:0000313" key="3">
    <source>
        <dbReference type="EMBL" id="MBF4693870.1"/>
    </source>
</evidence>
<feature type="transmembrane region" description="Helical" evidence="2">
    <location>
        <begin position="165"/>
        <end position="185"/>
    </location>
</feature>
<comment type="subcellular location">
    <subcellularLocation>
        <location evidence="1">Cell membrane</location>
        <topology evidence="1">Multi-pass membrane protein</topology>
    </subcellularLocation>
</comment>
<keyword evidence="2" id="KW-1133">Transmembrane helix</keyword>
<sequence>MNRKQKLKRNIGKNYLFTLIYNLDLTRGIWMIYLASKGMSLTQLGLLETIFHLTSFTMEVPTGAVADLLGRKVSRVGGRILALISVSILLLSNHFWGFALSFIFSALSYNLESGAGDALIYDSLKELGKASEFMKINGRKEVFYQAASVISFFVGGYFATRSYPVAFYITIVIGMLSIIQSLTFIEPEIEKRGHDLETNKDAIIEDVVIEVEAIEVEAIEVEQANESKINDILLNGFVTFKNQLTDSITVVKSNPKIASLMVLGQLIATFCTCIFYYNQNYFKSLHYSESQIGLILAISSVAAAIISTQVHRIESVVKERGILLGAPWITVACIWGIALTPYHYVFFVIMMMTESVTYIAMTDYINKLVPSENRATILSFASMVFSFFMIILFPAVGVMGDLVDLRFAFIAMGILGILFVWINSVLVLKNGASKHTA</sequence>
<comment type="caution">
    <text evidence="3">The sequence shown here is derived from an EMBL/GenBank/DDBJ whole genome shotgun (WGS) entry which is preliminary data.</text>
</comment>
<dbReference type="InterPro" id="IPR011701">
    <property type="entry name" value="MFS"/>
</dbReference>
<dbReference type="EMBL" id="JADKNH010000007">
    <property type="protein sequence ID" value="MBF4693870.1"/>
    <property type="molecule type" value="Genomic_DNA"/>
</dbReference>
<feature type="transmembrane region" description="Helical" evidence="2">
    <location>
        <begin position="405"/>
        <end position="428"/>
    </location>
</feature>
<feature type="transmembrane region" description="Helical" evidence="2">
    <location>
        <begin position="290"/>
        <end position="310"/>
    </location>
</feature>
<name>A0ABR9ZVD9_9FIRM</name>
<dbReference type="PANTHER" id="PTHR23530">
    <property type="entry name" value="TRANSPORT PROTEIN-RELATED"/>
    <property type="match status" value="1"/>
</dbReference>
<protein>
    <submittedName>
        <fullName evidence="3">MFS transporter</fullName>
    </submittedName>
</protein>
<dbReference type="InterPro" id="IPR036259">
    <property type="entry name" value="MFS_trans_sf"/>
</dbReference>
<dbReference type="InterPro" id="IPR053160">
    <property type="entry name" value="MFS_DHA3_Transporter"/>
</dbReference>